<dbReference type="InterPro" id="IPR051317">
    <property type="entry name" value="Gfo/Idh/MocA_oxidoreduct"/>
</dbReference>
<dbReference type="Gene3D" id="3.30.360.10">
    <property type="entry name" value="Dihydrodipicolinate Reductase, domain 2"/>
    <property type="match status" value="1"/>
</dbReference>
<evidence type="ECO:0000259" key="3">
    <source>
        <dbReference type="Pfam" id="PF01408"/>
    </source>
</evidence>
<name>A0A060ZL60_9ACTN</name>
<keyword evidence="2" id="KW-0560">Oxidoreductase</keyword>
<evidence type="ECO:0000259" key="4">
    <source>
        <dbReference type="Pfam" id="PF22725"/>
    </source>
</evidence>
<dbReference type="PANTHER" id="PTHR43708:SF5">
    <property type="entry name" value="CONSERVED EXPRESSED OXIDOREDUCTASE (EUROFUNG)-RELATED"/>
    <property type="match status" value="1"/>
</dbReference>
<dbReference type="Pfam" id="PF22725">
    <property type="entry name" value="GFO_IDH_MocA_C3"/>
    <property type="match status" value="1"/>
</dbReference>
<evidence type="ECO:0000313" key="5">
    <source>
        <dbReference type="EMBL" id="CDR02578.1"/>
    </source>
</evidence>
<feature type="domain" description="Gfo/Idh/MocA-like oxidoreductase N-terminal" evidence="3">
    <location>
        <begin position="1"/>
        <end position="114"/>
    </location>
</feature>
<dbReference type="Proteomes" id="UP000756710">
    <property type="component" value="Unassembled WGS sequence"/>
</dbReference>
<dbReference type="EMBL" id="LK022848">
    <property type="protein sequence ID" value="CDR02578.1"/>
    <property type="molecule type" value="Genomic_DNA"/>
</dbReference>
<protein>
    <submittedName>
        <fullName evidence="6">Dehydrogenase</fullName>
    </submittedName>
    <submittedName>
        <fullName evidence="5">Oxidoreductase domain protein</fullName>
    </submittedName>
</protein>
<dbReference type="EMBL" id="JAGGLR010000028">
    <property type="protein sequence ID" value="MBP2067043.1"/>
    <property type="molecule type" value="Genomic_DNA"/>
</dbReference>
<organism evidence="5">
    <name type="scientific">Streptomyces iranensis</name>
    <dbReference type="NCBI Taxonomy" id="576784"/>
    <lineage>
        <taxon>Bacteria</taxon>
        <taxon>Bacillati</taxon>
        <taxon>Actinomycetota</taxon>
        <taxon>Actinomycetes</taxon>
        <taxon>Kitasatosporales</taxon>
        <taxon>Streptomycetaceae</taxon>
        <taxon>Streptomyces</taxon>
        <taxon>Streptomyces violaceusniger group</taxon>
    </lineage>
</organism>
<accession>A0A060ZL60</accession>
<dbReference type="SUPFAM" id="SSF55347">
    <property type="entry name" value="Glyceraldehyde-3-phosphate dehydrogenase-like, C-terminal domain"/>
    <property type="match status" value="1"/>
</dbReference>
<feature type="domain" description="GFO/IDH/MocA-like oxidoreductase" evidence="4">
    <location>
        <begin position="148"/>
        <end position="237"/>
    </location>
</feature>
<dbReference type="RefSeq" id="WP_044567218.1">
    <property type="nucleotide sequence ID" value="NZ_BAABDR010000098.1"/>
</dbReference>
<evidence type="ECO:0000313" key="7">
    <source>
        <dbReference type="Proteomes" id="UP000756710"/>
    </source>
</evidence>
<proteinExistence type="inferred from homology"/>
<comment type="similarity">
    <text evidence="1">Belongs to the Gfo/Idh/MocA family.</text>
</comment>
<reference evidence="5" key="1">
    <citation type="submission" date="2014-05" db="EMBL/GenBank/DDBJ databases">
        <authorList>
            <person name="Horn Fabian"/>
        </authorList>
    </citation>
    <scope>NUCLEOTIDE SEQUENCE</scope>
</reference>
<sequence>MRFGVLGTGHWAAETHAAALAAHPVAELAGIWGRDPAKAKVLADRWGTRAHPDADALIADVDAVAIALPPDIQSGLAERAALAGCHLLLDKPLAFGTEEADRIVRAVDERGLASVVFFTNRFAAPVESFLRQAAADGGWDGGRATAFASIFQPGGHYGDSHWRRERGGLWDVGPHSLSVLLPVLGPVAEVTALEGPRGAAHVLLRHHSGAIGTLALTLDARPAAQGFSCDFYGERGIAAVPEAGTTALDAFATAVDRLLGAARDGGAADPCDVRFGREVVAVLEAADRSGREGRTVVPR</sequence>
<dbReference type="GO" id="GO:0016491">
    <property type="term" value="F:oxidoreductase activity"/>
    <property type="evidence" value="ECO:0007669"/>
    <property type="project" value="UniProtKB-KW"/>
</dbReference>
<reference evidence="6 7" key="2">
    <citation type="submission" date="2021-03" db="EMBL/GenBank/DDBJ databases">
        <title>Genomic Encyclopedia of Type Strains, Phase IV (KMG-IV): sequencing the most valuable type-strain genomes for metagenomic binning, comparative biology and taxonomic classification.</title>
        <authorList>
            <person name="Goeker M."/>
        </authorList>
    </citation>
    <scope>NUCLEOTIDE SEQUENCE [LARGE SCALE GENOMIC DNA]</scope>
    <source>
        <strain evidence="6 7">DSM 41954</strain>
    </source>
</reference>
<dbReference type="AlphaFoldDB" id="A0A060ZL60"/>
<evidence type="ECO:0000313" key="6">
    <source>
        <dbReference type="EMBL" id="MBP2067043.1"/>
    </source>
</evidence>
<dbReference type="SUPFAM" id="SSF51735">
    <property type="entry name" value="NAD(P)-binding Rossmann-fold domains"/>
    <property type="match status" value="1"/>
</dbReference>
<evidence type="ECO:0000256" key="1">
    <source>
        <dbReference type="ARBA" id="ARBA00010928"/>
    </source>
</evidence>
<dbReference type="GO" id="GO:0000166">
    <property type="term" value="F:nucleotide binding"/>
    <property type="evidence" value="ECO:0007669"/>
    <property type="project" value="InterPro"/>
</dbReference>
<dbReference type="Pfam" id="PF01408">
    <property type="entry name" value="GFO_IDH_MocA"/>
    <property type="match status" value="1"/>
</dbReference>
<dbReference type="Gene3D" id="3.40.50.720">
    <property type="entry name" value="NAD(P)-binding Rossmann-like Domain"/>
    <property type="match status" value="1"/>
</dbReference>
<dbReference type="InterPro" id="IPR000683">
    <property type="entry name" value="Gfo/Idh/MocA-like_OxRdtase_N"/>
</dbReference>
<dbReference type="InterPro" id="IPR055170">
    <property type="entry name" value="GFO_IDH_MocA-like_dom"/>
</dbReference>
<dbReference type="InterPro" id="IPR036291">
    <property type="entry name" value="NAD(P)-bd_dom_sf"/>
</dbReference>
<evidence type="ECO:0000256" key="2">
    <source>
        <dbReference type="ARBA" id="ARBA00023002"/>
    </source>
</evidence>
<dbReference type="HOGENOM" id="CLU_081768_0_0_11"/>
<keyword evidence="7" id="KW-1185">Reference proteome</keyword>
<dbReference type="PANTHER" id="PTHR43708">
    <property type="entry name" value="CONSERVED EXPRESSED OXIDOREDUCTASE (EUROFUNG)"/>
    <property type="match status" value="1"/>
</dbReference>
<gene>
    <name evidence="6" type="ORF">J2Z30_008109</name>
    <name evidence="5" type="ORF">SIRAN827</name>
</gene>